<dbReference type="AlphaFoldDB" id="A0A5E4YED6"/>
<sequence length="1224" mass="136132">MLLKFLRALTGMLLVALLATVCWMLTWPLQWPAWTAVPMFVVSIAVWCVLTWLGARYIVWRGRRALTKGVRSPRERQATHQLESAWAAGLARLRGSRLGRRWGRWVGAQYALPWVLALGGTGTGKSALLRQSHLSSSVMPQAQDETQGAGRALDWCFFDRSVVIDLAGRIFDEPADTVGGEWASLLRCMRHVRRREPLNAILLTLPLTVLQTADATALAEMGRVARRRIDALQRTFEVRIPVVVVLTHADAIDGFTDWATALPEAARMQPFGYLVDPFDDPQRFLREVFDQIGTRLNELRLLNGVGRQTTKNDFVPEQVLALEPRLHDYFLPAFARNPYSDTPLLHGLFLTASPGDGPGAAGWFSRDLLDQCVPLLRNRFEGLGGLRPWRRFLKYGWVIGWFCVCAAVAAWITHAFVQDRRALTHLRVSAVPRPAFHGDLGERLGGLERLQHAVLWIEARLADTPPVLRPLHRQLNRVHDIYARAYCVDFEREALRGGVDKMLDQRIRTIASHGDDLLVAAYAQHLVRRINMVDAALARQDPRRLAQFGADLVPIQADADPTVKFAPLSVSRFGPLYADYLRWQPHAPQLSNERAALHERLDILALPGRSANWLMAWADLQGDLAPVTLAHFWGIPDRVGLPRLSAAYTPEGYEAISAFIEEVDATGQHGHQWKAQSQRFSARYHQALAQAWYDFMLTFADSRDWLQGEQEWRTTMAGLLAGRDPYAQVLHQAARVFQLTAATREANRAVPLPDWAKTLIRLDRLQATAAASTDQTGGTAVDAARLLNAIGRSAVQTREKLNTLRTSLPDDFTLAQGLLAYRQALTAVGSEFAKGDAHVFKLVADAYAFDLDGAASTSPLIQASSTFDKLFVAQRGAQALPVWRLLRGPLDFSVDFAGRVAAMSLQKRWDAQVLSPLQGVSDASHALQMVYGDSGLVPSFMSGSVKPFIEQTAHRYHARELAGQRIPLNGMFFAFVSQEQRERNDLVAVSAREAAQKKDHETRVAEGERNVREIDAELEVLQQRVLSLRATKAAVKLETRAPQVNVGARLVPEKVTLSLQCTSGTTRLENLNFPTSAVFDWQLDGCGDTMLSITWPGAVQVRQWPGPTGFIDFLRTFQDGVATFSTRDFPEAAAVLAPAKVEVVTLRFDQQGQTVLLSAFAQVDKLTVRMSGLREQRAQWLRQARQTAPEPVLAVTTASPLALVVPLVIADPWNSELPNREPGL</sequence>
<reference evidence="4 5" key="1">
    <citation type="submission" date="2019-08" db="EMBL/GenBank/DDBJ databases">
        <authorList>
            <person name="Peeters C."/>
        </authorList>
    </citation>
    <scope>NUCLEOTIDE SEQUENCE [LARGE SCALE GENOMIC DNA]</scope>
    <source>
        <strain evidence="4 5">LMG 31115</strain>
    </source>
</reference>
<dbReference type="EMBL" id="CABPSI010000005">
    <property type="protein sequence ID" value="VVE46850.1"/>
    <property type="molecule type" value="Genomic_DNA"/>
</dbReference>
<dbReference type="SUPFAM" id="SSF52540">
    <property type="entry name" value="P-loop containing nucleoside triphosphate hydrolases"/>
    <property type="match status" value="1"/>
</dbReference>
<evidence type="ECO:0000313" key="4">
    <source>
        <dbReference type="EMBL" id="VVE46850.1"/>
    </source>
</evidence>
<dbReference type="Pfam" id="PF14331">
    <property type="entry name" value="IcmF-related_N"/>
    <property type="match status" value="1"/>
</dbReference>
<keyword evidence="1" id="KW-0175">Coiled coil</keyword>
<feature type="transmembrane region" description="Helical" evidence="2">
    <location>
        <begin position="395"/>
        <end position="417"/>
    </location>
</feature>
<feature type="coiled-coil region" evidence="1">
    <location>
        <begin position="997"/>
        <end position="1031"/>
    </location>
</feature>
<dbReference type="PANTHER" id="PTHR36153:SF1">
    <property type="entry name" value="TYPE VI SECRETION SYSTEM COMPONENT TSSM1"/>
    <property type="match status" value="1"/>
</dbReference>
<keyword evidence="5" id="KW-1185">Reference proteome</keyword>
<feature type="domain" description="Type VI secretion system component TssM1 N-terminal" evidence="3">
    <location>
        <begin position="180"/>
        <end position="357"/>
    </location>
</feature>
<keyword evidence="2" id="KW-0472">Membrane</keyword>
<evidence type="ECO:0000256" key="1">
    <source>
        <dbReference type="SAM" id="Coils"/>
    </source>
</evidence>
<accession>A0A5E4YED6</accession>
<keyword evidence="2" id="KW-1133">Transmembrane helix</keyword>
<name>A0A5E4YED6_9BURK</name>
<dbReference type="PANTHER" id="PTHR36153">
    <property type="entry name" value="INNER MEMBRANE PROTEIN-RELATED"/>
    <property type="match status" value="1"/>
</dbReference>
<dbReference type="RefSeq" id="WP_174996210.1">
    <property type="nucleotide sequence ID" value="NZ_CABPSI010000005.1"/>
</dbReference>
<dbReference type="Proteomes" id="UP000333828">
    <property type="component" value="Unassembled WGS sequence"/>
</dbReference>
<evidence type="ECO:0000256" key="2">
    <source>
        <dbReference type="SAM" id="Phobius"/>
    </source>
</evidence>
<evidence type="ECO:0000259" key="3">
    <source>
        <dbReference type="Pfam" id="PF14331"/>
    </source>
</evidence>
<dbReference type="InterPro" id="IPR053156">
    <property type="entry name" value="T6SS_TssM-like"/>
</dbReference>
<evidence type="ECO:0000313" key="5">
    <source>
        <dbReference type="Proteomes" id="UP000333828"/>
    </source>
</evidence>
<keyword evidence="2" id="KW-0812">Transmembrane</keyword>
<proteinExistence type="predicted"/>
<organism evidence="4 5">
    <name type="scientific">Pandoraea iniqua</name>
    <dbReference type="NCBI Taxonomy" id="2508288"/>
    <lineage>
        <taxon>Bacteria</taxon>
        <taxon>Pseudomonadati</taxon>
        <taxon>Pseudomonadota</taxon>
        <taxon>Betaproteobacteria</taxon>
        <taxon>Burkholderiales</taxon>
        <taxon>Burkholderiaceae</taxon>
        <taxon>Pandoraea</taxon>
    </lineage>
</organism>
<dbReference type="InterPro" id="IPR027417">
    <property type="entry name" value="P-loop_NTPase"/>
</dbReference>
<dbReference type="InterPro" id="IPR025743">
    <property type="entry name" value="TssM1_N"/>
</dbReference>
<gene>
    <name evidence="4" type="ORF">PIN31115_04435</name>
</gene>
<protein>
    <recommendedName>
        <fullName evidence="3">Type VI secretion system component TssM1 N-terminal domain-containing protein</fullName>
    </recommendedName>
</protein>
<feature type="transmembrane region" description="Helical" evidence="2">
    <location>
        <begin position="34"/>
        <end position="59"/>
    </location>
</feature>